<protein>
    <submittedName>
        <fullName evidence="3">Putative ribonuclease H-like domain-containing protein</fullName>
    </submittedName>
</protein>
<sequence length="985" mass="110771">MAMLTIRAIRFLKKSGRNLTINGNESIGFDKSNVECYNYHKKGHFARECRAPRNQVTKHKESTRRSVPVETPASTALVSCDGIGGYDWSDQAEEGPNYALMAFTSSNSNTKIVDNCKKGLGYESYNAVSPSYTGNFMPLKHDLSYTGSYEFADKPVAENTKSSQEETKALRNNSDALIIEEWVSDDEDENVTQPKIVKKTVKPNIVKKEFVKPRQLEKIARKTVKKGNPQMDLQDKGVIDSGCLKHMTGNMSYLIDYEEIDGGYVTFGGNLNGGKITKKDDYSRFTWVFFLATKDKTSGILKSFITRIENLVDHKVKVIRCDNRIEFKNREMNQFCEMKGIMRQFSVAITPQQNRVVKRGNRILIEAARTMLADFKLPTTFWAVTVNTTCYVQNRVFSVTILNTKDHLGKFDGKADEGLFVGYSLNSKAFRVFNSRTRIVEENLHIRFSENTHNIDDGFKPSSDEGKKVDEDPSKGIKCNDQEKEMNVNNTNNVNTVSSTVYAAGTNEDNKIPFNLNMSALEDVGSFDLSNKDEDEVADMNNLDTTIQVSPTPTTRITKDHPFDQVIGDLHSATQTRNMTKNLEEHGFVTTIHQRTNQKDLQNCLFACFLSQEEPKKPSGFTEHVIDKAVYKELDDRLVRAATTASSLKADQDSGNIDKKVTPNEASSLGTNLGGGPKCQEAMGDTLLKLARVDSSKDKQNLGEDASKQGRIEAIDVDEDITLVNDQDDAKMLDVNDLQGEEVVADKEVNATSEIIAASIATTNSVAATITTEEITLAQELVEIKTTKPKAKGIVLEEPSESPTTTIIISSKKSQDKGKGIMTFKRERAQKGLEANIDFIETWDDVQAKIDADYQMAKRLQAKEQQELTDEEKATLFMQLLEKRRKFFAAKRAKEMKNKPPIQAQQRKIMCTYLKNMEGKKLKDLKNKYFDSIQKMFDRAFKRQKVDDDKETSELTQLMEIILNKEDVAIDAIPWLLSLHGLLTG</sequence>
<comment type="caution">
    <text evidence="3">The sequence shown here is derived from an EMBL/GenBank/DDBJ whole genome shotgun (WGS) entry which is preliminary data.</text>
</comment>
<reference evidence="3" key="1">
    <citation type="journal article" date="2019" name="Sci. Rep.">
        <title>Draft genome of Tanacetum cinerariifolium, the natural source of mosquito coil.</title>
        <authorList>
            <person name="Yamashiro T."/>
            <person name="Shiraishi A."/>
            <person name="Satake H."/>
            <person name="Nakayama K."/>
        </authorList>
    </citation>
    <scope>NUCLEOTIDE SEQUENCE</scope>
</reference>
<dbReference type="Gene3D" id="4.10.60.10">
    <property type="entry name" value="Zinc finger, CCHC-type"/>
    <property type="match status" value="1"/>
</dbReference>
<feature type="region of interest" description="Disordered" evidence="1">
    <location>
        <begin position="455"/>
        <end position="476"/>
    </location>
</feature>
<dbReference type="GO" id="GO:0003676">
    <property type="term" value="F:nucleic acid binding"/>
    <property type="evidence" value="ECO:0007669"/>
    <property type="project" value="InterPro"/>
</dbReference>
<dbReference type="EMBL" id="BKCJ010003889">
    <property type="protein sequence ID" value="GEU57766.1"/>
    <property type="molecule type" value="Genomic_DNA"/>
</dbReference>
<dbReference type="PANTHER" id="PTHR42648:SF32">
    <property type="entry name" value="RIBONUCLEASE H-LIKE DOMAIN, GAG-PRE-INTEGRASE DOMAIN PROTEIN-RELATED"/>
    <property type="match status" value="1"/>
</dbReference>
<evidence type="ECO:0000259" key="2">
    <source>
        <dbReference type="PROSITE" id="PS50994"/>
    </source>
</evidence>
<dbReference type="SUPFAM" id="SSF53098">
    <property type="entry name" value="Ribonuclease H-like"/>
    <property type="match status" value="1"/>
</dbReference>
<proteinExistence type="predicted"/>
<evidence type="ECO:0000256" key="1">
    <source>
        <dbReference type="SAM" id="MobiDB-lite"/>
    </source>
</evidence>
<dbReference type="GO" id="GO:0008270">
    <property type="term" value="F:zinc ion binding"/>
    <property type="evidence" value="ECO:0007669"/>
    <property type="project" value="InterPro"/>
</dbReference>
<feature type="region of interest" description="Disordered" evidence="1">
    <location>
        <begin position="644"/>
        <end position="677"/>
    </location>
</feature>
<dbReference type="InterPro" id="IPR036397">
    <property type="entry name" value="RNaseH_sf"/>
</dbReference>
<dbReference type="InterPro" id="IPR001584">
    <property type="entry name" value="Integrase_cat-core"/>
</dbReference>
<accession>A0A6L2L7W7</accession>
<dbReference type="InterPro" id="IPR057670">
    <property type="entry name" value="SH3_retrovirus"/>
</dbReference>
<organism evidence="3">
    <name type="scientific">Tanacetum cinerariifolium</name>
    <name type="common">Dalmatian daisy</name>
    <name type="synonym">Chrysanthemum cinerariifolium</name>
    <dbReference type="NCBI Taxonomy" id="118510"/>
    <lineage>
        <taxon>Eukaryota</taxon>
        <taxon>Viridiplantae</taxon>
        <taxon>Streptophyta</taxon>
        <taxon>Embryophyta</taxon>
        <taxon>Tracheophyta</taxon>
        <taxon>Spermatophyta</taxon>
        <taxon>Magnoliopsida</taxon>
        <taxon>eudicotyledons</taxon>
        <taxon>Gunneridae</taxon>
        <taxon>Pentapetalae</taxon>
        <taxon>asterids</taxon>
        <taxon>campanulids</taxon>
        <taxon>Asterales</taxon>
        <taxon>Asteraceae</taxon>
        <taxon>Asteroideae</taxon>
        <taxon>Anthemideae</taxon>
        <taxon>Anthemidinae</taxon>
        <taxon>Tanacetum</taxon>
    </lineage>
</organism>
<dbReference type="InterPro" id="IPR036875">
    <property type="entry name" value="Znf_CCHC_sf"/>
</dbReference>
<dbReference type="SUPFAM" id="SSF57756">
    <property type="entry name" value="Retrovirus zinc finger-like domains"/>
    <property type="match status" value="1"/>
</dbReference>
<feature type="domain" description="Integrase catalytic" evidence="2">
    <location>
        <begin position="244"/>
        <end position="415"/>
    </location>
</feature>
<dbReference type="InterPro" id="IPR039537">
    <property type="entry name" value="Retrotran_Ty1/copia-like"/>
</dbReference>
<feature type="compositionally biased region" description="Basic and acidic residues" evidence="1">
    <location>
        <begin position="650"/>
        <end position="662"/>
    </location>
</feature>
<gene>
    <name evidence="3" type="ORF">Tci_029744</name>
</gene>
<evidence type="ECO:0000313" key="3">
    <source>
        <dbReference type="EMBL" id="GEU57766.1"/>
    </source>
</evidence>
<name>A0A6L2L7W7_TANCI</name>
<dbReference type="Pfam" id="PF25597">
    <property type="entry name" value="SH3_retrovirus"/>
    <property type="match status" value="1"/>
</dbReference>
<dbReference type="PROSITE" id="PS50994">
    <property type="entry name" value="INTEGRASE"/>
    <property type="match status" value="1"/>
</dbReference>
<dbReference type="InterPro" id="IPR012337">
    <property type="entry name" value="RNaseH-like_sf"/>
</dbReference>
<dbReference type="Gene3D" id="3.30.420.10">
    <property type="entry name" value="Ribonuclease H-like superfamily/Ribonuclease H"/>
    <property type="match status" value="1"/>
</dbReference>
<dbReference type="AlphaFoldDB" id="A0A6L2L7W7"/>
<dbReference type="PANTHER" id="PTHR42648">
    <property type="entry name" value="TRANSPOSASE, PUTATIVE-RELATED"/>
    <property type="match status" value="1"/>
</dbReference>
<dbReference type="GO" id="GO:0015074">
    <property type="term" value="P:DNA integration"/>
    <property type="evidence" value="ECO:0007669"/>
    <property type="project" value="InterPro"/>
</dbReference>